<dbReference type="OrthoDB" id="98077at2759"/>
<feature type="region of interest" description="Disordered" evidence="1">
    <location>
        <begin position="1"/>
        <end position="88"/>
    </location>
</feature>
<organism evidence="3 4">
    <name type="scientific">Lepeophtheirus salmonis</name>
    <name type="common">Salmon louse</name>
    <name type="synonym">Caligus salmonis</name>
    <dbReference type="NCBI Taxonomy" id="72036"/>
    <lineage>
        <taxon>Eukaryota</taxon>
        <taxon>Metazoa</taxon>
        <taxon>Ecdysozoa</taxon>
        <taxon>Arthropoda</taxon>
        <taxon>Crustacea</taxon>
        <taxon>Multicrustacea</taxon>
        <taxon>Hexanauplia</taxon>
        <taxon>Copepoda</taxon>
        <taxon>Siphonostomatoida</taxon>
        <taxon>Caligidae</taxon>
        <taxon>Lepeophtheirus</taxon>
    </lineage>
</organism>
<dbReference type="Proteomes" id="UP000675881">
    <property type="component" value="Chromosome 9"/>
</dbReference>
<protein>
    <submittedName>
        <fullName evidence="3">(salmon louse) hypothetical protein</fullName>
    </submittedName>
</protein>
<evidence type="ECO:0000259" key="2">
    <source>
        <dbReference type="SMART" id="SM00808"/>
    </source>
</evidence>
<dbReference type="EMBL" id="HG994588">
    <property type="protein sequence ID" value="CAF3033406.1"/>
    <property type="molecule type" value="Genomic_DNA"/>
</dbReference>
<dbReference type="AlphaFoldDB" id="A0A7R8D576"/>
<feature type="region of interest" description="Disordered" evidence="1">
    <location>
        <begin position="173"/>
        <end position="193"/>
    </location>
</feature>
<feature type="domain" description="F-actin binding" evidence="2">
    <location>
        <begin position="61"/>
        <end position="193"/>
    </location>
</feature>
<reference evidence="3" key="1">
    <citation type="submission" date="2021-02" db="EMBL/GenBank/DDBJ databases">
        <authorList>
            <person name="Bekaert M."/>
        </authorList>
    </citation>
    <scope>NUCLEOTIDE SEQUENCE</scope>
    <source>
        <strain evidence="3">IoA-00</strain>
    </source>
</reference>
<evidence type="ECO:0000313" key="3">
    <source>
        <dbReference type="EMBL" id="CAF3033406.1"/>
    </source>
</evidence>
<proteinExistence type="predicted"/>
<sequence length="193" mass="21452">MWESETTGNTSQSDKVTSQTVKFEKRVWPPVPNTEQSEKPMVPVKPTVKPPPPTSKPPKEPTVKPPPKPTVRLPANNIYAAPVGNNNKKDSFVQKEEESIPLDISKQCLLDYYSTNLESPLASISEGESISTLMQLSDKVESFHRSCGGYVDNIPATGRFRFRSLLSKLEQDSKELRNNKSSSPKIASDLSKH</sequence>
<dbReference type="Gene3D" id="1.20.120.330">
    <property type="entry name" value="Nucleotidyltransferases domain 2"/>
    <property type="match status" value="1"/>
</dbReference>
<dbReference type="GO" id="GO:0004715">
    <property type="term" value="F:non-membrane spanning protein tyrosine kinase activity"/>
    <property type="evidence" value="ECO:0007669"/>
    <property type="project" value="InterPro"/>
</dbReference>
<dbReference type="InterPro" id="IPR015015">
    <property type="entry name" value="F-actin-binding"/>
</dbReference>
<dbReference type="GO" id="GO:0005524">
    <property type="term" value="F:ATP binding"/>
    <property type="evidence" value="ECO:0007669"/>
    <property type="project" value="InterPro"/>
</dbReference>
<evidence type="ECO:0000313" key="4">
    <source>
        <dbReference type="Proteomes" id="UP000675881"/>
    </source>
</evidence>
<accession>A0A7R8D576</accession>
<dbReference type="SMART" id="SM00808">
    <property type="entry name" value="FABD"/>
    <property type="match status" value="1"/>
</dbReference>
<gene>
    <name evidence="3" type="ORF">LSAA_14725</name>
</gene>
<name>A0A7R8D576_LEPSM</name>
<feature type="compositionally biased region" description="Polar residues" evidence="1">
    <location>
        <begin position="1"/>
        <end position="21"/>
    </location>
</feature>
<evidence type="ECO:0000256" key="1">
    <source>
        <dbReference type="SAM" id="MobiDB-lite"/>
    </source>
</evidence>
<dbReference type="Pfam" id="PF08919">
    <property type="entry name" value="F_actin_bind"/>
    <property type="match status" value="1"/>
</dbReference>
<keyword evidence="4" id="KW-1185">Reference proteome</keyword>